<dbReference type="RefSeq" id="WP_331810821.1">
    <property type="nucleotide sequence ID" value="NZ_JAZHOU010000005.1"/>
</dbReference>
<name>A0ABU7W9B2_9FLAO</name>
<accession>A0ABU7W9B2</accession>
<dbReference type="EMBL" id="JAZHOU010000005">
    <property type="protein sequence ID" value="MEF3080095.1"/>
    <property type="molecule type" value="Genomic_DNA"/>
</dbReference>
<comment type="caution">
    <text evidence="2">The sequence shown here is derived from an EMBL/GenBank/DDBJ whole genome shotgun (WGS) entry which is preliminary data.</text>
</comment>
<dbReference type="Proteomes" id="UP001356704">
    <property type="component" value="Unassembled WGS sequence"/>
</dbReference>
<organism evidence="2 3">
    <name type="scientific">Winogradskyella poriferorum</name>
    <dbReference type="NCBI Taxonomy" id="307627"/>
    <lineage>
        <taxon>Bacteria</taxon>
        <taxon>Pseudomonadati</taxon>
        <taxon>Bacteroidota</taxon>
        <taxon>Flavobacteriia</taxon>
        <taxon>Flavobacteriales</taxon>
        <taxon>Flavobacteriaceae</taxon>
        <taxon>Winogradskyella</taxon>
    </lineage>
</organism>
<evidence type="ECO:0000313" key="2">
    <source>
        <dbReference type="EMBL" id="MEF3080095.1"/>
    </source>
</evidence>
<protein>
    <recommendedName>
        <fullName evidence="1">DUF7793 domain-containing protein</fullName>
    </recommendedName>
</protein>
<reference evidence="2 3" key="1">
    <citation type="submission" date="2024-02" db="EMBL/GenBank/DDBJ databases">
        <title>Winogradskyella poriferorum JCM 12885.</title>
        <authorList>
            <person name="Zhang D.-F."/>
            <person name="Fu Z.-Y."/>
        </authorList>
    </citation>
    <scope>NUCLEOTIDE SEQUENCE [LARGE SCALE GENOMIC DNA]</scope>
    <source>
        <strain evidence="2 3">JCM 12885</strain>
    </source>
</reference>
<sequence>MPQKISYEFDTVRLWSERGILFCQFLGGNINQQLIEKDVHQYLEIIDQLAKGECMPLLVDLRDVVGSFSIDAAKILINNTSYQKNILCEAFVTNKINNKLLVLSYKRIYEPDKQYRIFNTFKEALDYCEAKKKVEV</sequence>
<evidence type="ECO:0000259" key="1">
    <source>
        <dbReference type="Pfam" id="PF25056"/>
    </source>
</evidence>
<dbReference type="Pfam" id="PF25056">
    <property type="entry name" value="DUF7793"/>
    <property type="match status" value="1"/>
</dbReference>
<keyword evidence="3" id="KW-1185">Reference proteome</keyword>
<dbReference type="InterPro" id="IPR056695">
    <property type="entry name" value="DUF7793"/>
</dbReference>
<gene>
    <name evidence="2" type="ORF">V1468_13855</name>
</gene>
<proteinExistence type="predicted"/>
<feature type="domain" description="DUF7793" evidence="1">
    <location>
        <begin position="14"/>
        <end position="129"/>
    </location>
</feature>
<evidence type="ECO:0000313" key="3">
    <source>
        <dbReference type="Proteomes" id="UP001356704"/>
    </source>
</evidence>